<keyword evidence="2" id="KW-0812">Transmembrane</keyword>
<sequence length="112" mass="11857">MSSNTTDPARDTRGHAPFWHGLGIVALAAVFTLLLFVLAYITLFAVIGLSWFGFVVPFGAVLLVVALVDRALSAKRCLRCGEALPARRSGRTTSAAGATDGQAHRHDPPARA</sequence>
<evidence type="ECO:0000313" key="4">
    <source>
        <dbReference type="Proteomes" id="UP000657385"/>
    </source>
</evidence>
<name>A0A931B879_9ACTN</name>
<gene>
    <name evidence="3" type="ORF">I2501_29990</name>
</gene>
<evidence type="ECO:0000256" key="1">
    <source>
        <dbReference type="SAM" id="MobiDB-lite"/>
    </source>
</evidence>
<organism evidence="3 4">
    <name type="scientific">Streptacidiphilus fuscans</name>
    <dbReference type="NCBI Taxonomy" id="2789292"/>
    <lineage>
        <taxon>Bacteria</taxon>
        <taxon>Bacillati</taxon>
        <taxon>Actinomycetota</taxon>
        <taxon>Actinomycetes</taxon>
        <taxon>Kitasatosporales</taxon>
        <taxon>Streptomycetaceae</taxon>
        <taxon>Streptacidiphilus</taxon>
    </lineage>
</organism>
<dbReference type="Proteomes" id="UP000657385">
    <property type="component" value="Unassembled WGS sequence"/>
</dbReference>
<feature type="transmembrane region" description="Helical" evidence="2">
    <location>
        <begin position="21"/>
        <end position="43"/>
    </location>
</feature>
<feature type="transmembrane region" description="Helical" evidence="2">
    <location>
        <begin position="49"/>
        <end position="68"/>
    </location>
</feature>
<keyword evidence="4" id="KW-1185">Reference proteome</keyword>
<evidence type="ECO:0000256" key="2">
    <source>
        <dbReference type="SAM" id="Phobius"/>
    </source>
</evidence>
<evidence type="ECO:0000313" key="3">
    <source>
        <dbReference type="EMBL" id="MBF9072264.1"/>
    </source>
</evidence>
<feature type="compositionally biased region" description="Basic and acidic residues" evidence="1">
    <location>
        <begin position="102"/>
        <end position="112"/>
    </location>
</feature>
<comment type="caution">
    <text evidence="3">The sequence shown here is derived from an EMBL/GenBank/DDBJ whole genome shotgun (WGS) entry which is preliminary data.</text>
</comment>
<keyword evidence="2" id="KW-1133">Transmembrane helix</keyword>
<reference evidence="3" key="1">
    <citation type="submission" date="2020-11" db="EMBL/GenBank/DDBJ databases">
        <title>Isolation and identification of active actinomycetes.</title>
        <authorList>
            <person name="Yu B."/>
        </authorList>
    </citation>
    <scope>NUCLEOTIDE SEQUENCE</scope>
    <source>
        <strain evidence="3">NEAU-YB345</strain>
    </source>
</reference>
<proteinExistence type="predicted"/>
<accession>A0A931B879</accession>
<protein>
    <submittedName>
        <fullName evidence="3">Uncharacterized protein</fullName>
    </submittedName>
</protein>
<dbReference type="EMBL" id="JADPRT010000015">
    <property type="protein sequence ID" value="MBF9072264.1"/>
    <property type="molecule type" value="Genomic_DNA"/>
</dbReference>
<dbReference type="AlphaFoldDB" id="A0A931B879"/>
<keyword evidence="2" id="KW-0472">Membrane</keyword>
<feature type="region of interest" description="Disordered" evidence="1">
    <location>
        <begin position="86"/>
        <end position="112"/>
    </location>
</feature>
<dbReference type="RefSeq" id="WP_196197424.1">
    <property type="nucleotide sequence ID" value="NZ_JADPRT010000015.1"/>
</dbReference>